<comment type="function">
    <text evidence="5">Participates in transcription elongation, termination and antitermination.</text>
</comment>
<proteinExistence type="inferred from homology"/>
<dbReference type="InterPro" id="IPR006645">
    <property type="entry name" value="NGN-like_dom"/>
</dbReference>
<dbReference type="NCBIfam" id="TIGR01956">
    <property type="entry name" value="NusG_myco"/>
    <property type="match status" value="1"/>
</dbReference>
<keyword evidence="3 5" id="KW-0805">Transcription regulation</keyword>
<gene>
    <name evidence="5" type="primary">nusG</name>
    <name evidence="9" type="ORF">MOS_273</name>
</gene>
<protein>
    <recommendedName>
        <fullName evidence="5 6">Transcription termination/antitermination protein NusG</fullName>
    </recommendedName>
</protein>
<evidence type="ECO:0000259" key="7">
    <source>
        <dbReference type="SMART" id="SM00738"/>
    </source>
</evidence>
<evidence type="ECO:0000259" key="8">
    <source>
        <dbReference type="SMART" id="SM00739"/>
    </source>
</evidence>
<dbReference type="GO" id="GO:0031564">
    <property type="term" value="P:transcription antitermination"/>
    <property type="evidence" value="ECO:0007669"/>
    <property type="project" value="UniProtKB-UniRule"/>
</dbReference>
<dbReference type="CDD" id="cd06091">
    <property type="entry name" value="KOW_NusG"/>
    <property type="match status" value="1"/>
</dbReference>
<dbReference type="GO" id="GO:0006354">
    <property type="term" value="P:DNA-templated transcription elongation"/>
    <property type="evidence" value="ECO:0007669"/>
    <property type="project" value="UniProtKB-UniRule"/>
</dbReference>
<evidence type="ECO:0000256" key="4">
    <source>
        <dbReference type="ARBA" id="ARBA00023163"/>
    </source>
</evidence>
<dbReference type="SMART" id="SM00739">
    <property type="entry name" value="KOW"/>
    <property type="match status" value="1"/>
</dbReference>
<name>A0AAI8FDH0_MESHY</name>
<dbReference type="InterPro" id="IPR008991">
    <property type="entry name" value="Translation_prot_SH3-like_sf"/>
</dbReference>
<organism evidence="9 10">
    <name type="scientific">Mesomycoplasma hyorhinis SK76</name>
    <dbReference type="NCBI Taxonomy" id="1118964"/>
    <lineage>
        <taxon>Bacteria</taxon>
        <taxon>Bacillati</taxon>
        <taxon>Mycoplasmatota</taxon>
        <taxon>Mycoplasmoidales</taxon>
        <taxon>Metamycoplasmataceae</taxon>
        <taxon>Mesomycoplasma</taxon>
    </lineage>
</organism>
<evidence type="ECO:0000256" key="2">
    <source>
        <dbReference type="ARBA" id="ARBA00022814"/>
    </source>
</evidence>
<dbReference type="InterPro" id="IPR014722">
    <property type="entry name" value="Rib_uL2_dom2"/>
</dbReference>
<evidence type="ECO:0000313" key="10">
    <source>
        <dbReference type="Proteomes" id="UP000009399"/>
    </source>
</evidence>
<dbReference type="PANTHER" id="PTHR30265:SF2">
    <property type="entry name" value="TRANSCRIPTION TERMINATION_ANTITERMINATION PROTEIN NUSG"/>
    <property type="match status" value="1"/>
</dbReference>
<dbReference type="SUPFAM" id="SSF50104">
    <property type="entry name" value="Translation proteins SH3-like domain"/>
    <property type="match status" value="1"/>
</dbReference>
<dbReference type="GO" id="GO:0032784">
    <property type="term" value="P:regulation of DNA-templated transcription elongation"/>
    <property type="evidence" value="ECO:0007669"/>
    <property type="project" value="InterPro"/>
</dbReference>
<dbReference type="Proteomes" id="UP000009399">
    <property type="component" value="Chromosome"/>
</dbReference>
<keyword evidence="2 5" id="KW-0889">Transcription antitermination</keyword>
<dbReference type="CDD" id="cd09891">
    <property type="entry name" value="NGN_Bact_1"/>
    <property type="match status" value="1"/>
</dbReference>
<evidence type="ECO:0000256" key="6">
    <source>
        <dbReference type="NCBIfam" id="TIGR01956"/>
    </source>
</evidence>
<dbReference type="EMBL" id="CP003914">
    <property type="protein sequence ID" value="AFX74200.1"/>
    <property type="molecule type" value="Genomic_DNA"/>
</dbReference>
<dbReference type="InterPro" id="IPR010216">
    <property type="entry name" value="Transcrpt_antiterm_NusG_myco"/>
</dbReference>
<feature type="domain" description="KOW" evidence="8">
    <location>
        <begin position="137"/>
        <end position="164"/>
    </location>
</feature>
<dbReference type="Pfam" id="PF02357">
    <property type="entry name" value="NusG"/>
    <property type="match status" value="1"/>
</dbReference>
<feature type="domain" description="NusG-like N-terminal" evidence="7">
    <location>
        <begin position="3"/>
        <end position="121"/>
    </location>
</feature>
<dbReference type="RefSeq" id="WP_015084100.1">
    <property type="nucleotide sequence ID" value="NC_019552.1"/>
</dbReference>
<dbReference type="Pfam" id="PF00467">
    <property type="entry name" value="KOW"/>
    <property type="match status" value="1"/>
</dbReference>
<dbReference type="InterPro" id="IPR036735">
    <property type="entry name" value="NGN_dom_sf"/>
</dbReference>
<dbReference type="SMART" id="SM00738">
    <property type="entry name" value="NGN"/>
    <property type="match status" value="1"/>
</dbReference>
<dbReference type="AlphaFoldDB" id="A0AAI8FDH0"/>
<evidence type="ECO:0000313" key="9">
    <source>
        <dbReference type="EMBL" id="AFX74200.1"/>
    </source>
</evidence>
<dbReference type="GO" id="GO:0005829">
    <property type="term" value="C:cytosol"/>
    <property type="evidence" value="ECO:0007669"/>
    <property type="project" value="TreeGrafter"/>
</dbReference>
<keyword evidence="4 5" id="KW-0804">Transcription</keyword>
<dbReference type="Gene3D" id="2.30.30.30">
    <property type="match status" value="1"/>
</dbReference>
<dbReference type="InterPro" id="IPR047050">
    <property type="entry name" value="NGN"/>
</dbReference>
<dbReference type="InterPro" id="IPR043425">
    <property type="entry name" value="NusG-like"/>
</dbReference>
<dbReference type="InterPro" id="IPR001062">
    <property type="entry name" value="Transcrpt_antiterm_NusG"/>
</dbReference>
<dbReference type="PANTHER" id="PTHR30265">
    <property type="entry name" value="RHO-INTERACTING TRANSCRIPTION TERMINATION FACTOR NUSG"/>
    <property type="match status" value="1"/>
</dbReference>
<comment type="similarity">
    <text evidence="5">Belongs to the NusG family.</text>
</comment>
<evidence type="ECO:0000256" key="1">
    <source>
        <dbReference type="ARBA" id="ARBA00022472"/>
    </source>
</evidence>
<dbReference type="InterPro" id="IPR005824">
    <property type="entry name" value="KOW"/>
</dbReference>
<dbReference type="HAMAP" id="MF_00948">
    <property type="entry name" value="NusG"/>
    <property type="match status" value="1"/>
</dbReference>
<reference evidence="9 10" key="1">
    <citation type="journal article" date="2013" name="Genome Announc.">
        <title>Complete Genome Sequence of Mycoplasma hyorhinis Strain SK76.</title>
        <authorList>
            <person name="Goodison S."/>
            <person name="Urquidi V."/>
            <person name="Kumar D."/>
            <person name="Reyes L."/>
            <person name="Rosser C.J."/>
        </authorList>
    </citation>
    <scope>NUCLEOTIDE SEQUENCE [LARGE SCALE GENOMIC DNA]</scope>
    <source>
        <strain evidence="9 10">SK76</strain>
    </source>
</reference>
<keyword evidence="1 5" id="KW-0806">Transcription termination</keyword>
<sequence>MTDFKWYMISTISNKEDTAIELLKNRIKSEGLEQYFKEIKKFEITTISDKEYEKKLKGEKYVEKKENLYKGYIFINMQMNDAVWFIVRNTQYITGLIGSSGKGTKPTPVSEKQIRKMEEKQREKLVEYAKFGIINSPFKVGTVVEIIQGPFIGEIGKISSVDLVNASSVVQLEVLGRKTETLIENKNLKIISDKVNSN</sequence>
<accession>A0AAI8FDH0</accession>
<dbReference type="SUPFAM" id="SSF82679">
    <property type="entry name" value="N-utilization substance G protein NusG, N-terminal domain"/>
    <property type="match status" value="1"/>
</dbReference>
<dbReference type="Gene3D" id="3.30.70.940">
    <property type="entry name" value="NusG, N-terminal domain"/>
    <property type="match status" value="1"/>
</dbReference>
<evidence type="ECO:0000256" key="3">
    <source>
        <dbReference type="ARBA" id="ARBA00023015"/>
    </source>
</evidence>
<dbReference type="GO" id="GO:0006353">
    <property type="term" value="P:DNA-templated transcription termination"/>
    <property type="evidence" value="ECO:0007669"/>
    <property type="project" value="UniProtKB-UniRule"/>
</dbReference>
<evidence type="ECO:0000256" key="5">
    <source>
        <dbReference type="HAMAP-Rule" id="MF_00948"/>
    </source>
</evidence>
<dbReference type="KEGG" id="mhs:MOS_273"/>